<proteinExistence type="predicted"/>
<accession>A0A024CJ76</accession>
<reference evidence="3" key="1">
    <citation type="journal article" date="2014" name="FEMS Microbiol. Ecol.">
        <title>Development of a targeted metagenomic approach to study a genomic region involved in light harvesting in marine Synechococcus.</title>
        <authorList>
            <person name="Humily F."/>
            <person name="Farrant G.K."/>
            <person name="Marie D."/>
            <person name="Perennou M."/>
            <person name="Mazard S."/>
            <person name="Labadie K."/>
            <person name="Aury J.-M."/>
            <person name="Wincker P."/>
            <person name="Nicolas Segui A."/>
            <person name="Scanlan D.J."/>
            <person name="Garczarek L."/>
        </authorList>
    </citation>
    <scope>NUCLEOTIDE SEQUENCE</scope>
</reference>
<dbReference type="InterPro" id="IPR011989">
    <property type="entry name" value="ARM-like"/>
</dbReference>
<dbReference type="AlphaFoldDB" id="A0A024CJ76"/>
<dbReference type="SUPFAM" id="SSF48371">
    <property type="entry name" value="ARM repeat"/>
    <property type="match status" value="1"/>
</dbReference>
<name>A0A024CJ76_9SYNE</name>
<dbReference type="Gene3D" id="1.25.10.10">
    <property type="entry name" value="Leucine-rich Repeat Variant"/>
    <property type="match status" value="1"/>
</dbReference>
<gene>
    <name evidence="3" type="primary">rpcF</name>
</gene>
<evidence type="ECO:0000256" key="1">
    <source>
        <dbReference type="ARBA" id="ARBA00022549"/>
    </source>
</evidence>
<keyword evidence="2" id="KW-0605">Phycobilisome</keyword>
<keyword evidence="3" id="KW-0456">Lyase</keyword>
<protein>
    <submittedName>
        <fullName evidence="3">Putative phycoerythrobilin:Cys-84 alpha R-phycocyanin II lyase, RpcF subunit</fullName>
    </submittedName>
</protein>
<evidence type="ECO:0000256" key="2">
    <source>
        <dbReference type="ARBA" id="ARBA00022738"/>
    </source>
</evidence>
<sequence>MTALNSAIHELDHATTTPELVRATQTLCGLKDLQAAPTLIKVLGFNNPAVGAVATQGLIDLGRDVVPMLLASMDDGNYGARAWVIRAIATLRDPRGLDLLEHALNADIAPSVRRSATRGLAEMELEGPNVSKHFSRCCEALFKAAADDEWIVRYAAAFGLEQRFCQNSTDTGLRRQAIAYLEQLSSNSEAVKVVKQRAKLALQRLQAG</sequence>
<keyword evidence="1" id="KW-0042">Antenna complex</keyword>
<dbReference type="Pfam" id="PF13646">
    <property type="entry name" value="HEAT_2"/>
    <property type="match status" value="1"/>
</dbReference>
<evidence type="ECO:0000313" key="3">
    <source>
        <dbReference type="EMBL" id="AHZ34069.1"/>
    </source>
</evidence>
<dbReference type="EMBL" id="KF846555">
    <property type="protein sequence ID" value="AHZ34069.1"/>
    <property type="molecule type" value="Genomic_DNA"/>
</dbReference>
<organism evidence="3">
    <name type="scientific">uncultured Synechococcus sp</name>
    <dbReference type="NCBI Taxonomy" id="154535"/>
    <lineage>
        <taxon>Bacteria</taxon>
        <taxon>Bacillati</taxon>
        <taxon>Cyanobacteriota</taxon>
        <taxon>Cyanophyceae</taxon>
        <taxon>Synechococcales</taxon>
        <taxon>Synechococcaceae</taxon>
        <taxon>Synechococcus</taxon>
        <taxon>environmental samples</taxon>
    </lineage>
</organism>
<dbReference type="InterPro" id="IPR016024">
    <property type="entry name" value="ARM-type_fold"/>
</dbReference>
<dbReference type="GO" id="GO:0016829">
    <property type="term" value="F:lyase activity"/>
    <property type="evidence" value="ECO:0007669"/>
    <property type="project" value="UniProtKB-KW"/>
</dbReference>
<dbReference type="GO" id="GO:0030089">
    <property type="term" value="C:phycobilisome"/>
    <property type="evidence" value="ECO:0007669"/>
    <property type="project" value="UniProtKB-KW"/>
</dbReference>